<evidence type="ECO:0000256" key="7">
    <source>
        <dbReference type="ARBA" id="ARBA00023157"/>
    </source>
</evidence>
<feature type="signal peptide" evidence="8">
    <location>
        <begin position="1"/>
        <end position="18"/>
    </location>
</feature>
<dbReference type="PROSITE" id="PS50240">
    <property type="entry name" value="TRYPSIN_DOM"/>
    <property type="match status" value="1"/>
</dbReference>
<evidence type="ECO:0000256" key="1">
    <source>
        <dbReference type="ARBA" id="ARBA00007664"/>
    </source>
</evidence>
<accession>A0AB39ZJD0</accession>
<keyword evidence="4" id="KW-0378">Hydrolase</keyword>
<keyword evidence="3 8" id="KW-0732">Signal</keyword>
<evidence type="ECO:0000256" key="3">
    <source>
        <dbReference type="ARBA" id="ARBA00022729"/>
    </source>
</evidence>
<dbReference type="InterPro" id="IPR050430">
    <property type="entry name" value="Peptidase_S1"/>
</dbReference>
<keyword evidence="10" id="KW-1185">Reference proteome</keyword>
<dbReference type="SMART" id="SM00020">
    <property type="entry name" value="Tryp_SPc"/>
    <property type="match status" value="1"/>
</dbReference>
<sequence length="255" mass="27257">MKLLALLFLVLAIAVAEAKKDKKKLEDPDHIITNGSPAYEGQAPYVVGMAFGQSNLWCSGTIIGDTWVLTSAQCLSGSSGVTIYFGATRLSQAQYALTVGTSEYVTGSQHLALVRIPRIGFTSRVNKVSLPSLSARSQRYENWWGNVYGWGVTTFNNGLTDALQCVDLQIMPNSECVSFYGSTTVSDQILCTRTPNGRSTCFGDAGSPLVTKQGSTLVGISAFVASNGCTLGLPAGFARVTSALDWIRQRTGIAY</sequence>
<keyword evidence="6" id="KW-0865">Zymogen</keyword>
<dbReference type="AlphaFoldDB" id="A0AB39ZJD0"/>
<evidence type="ECO:0000313" key="11">
    <source>
        <dbReference type="RefSeq" id="XP_016934850.3"/>
    </source>
</evidence>
<evidence type="ECO:0000256" key="2">
    <source>
        <dbReference type="ARBA" id="ARBA00022670"/>
    </source>
</evidence>
<feature type="domain" description="Peptidase S1" evidence="9">
    <location>
        <begin position="32"/>
        <end position="252"/>
    </location>
</feature>
<dbReference type="Proteomes" id="UP001652628">
    <property type="component" value="Chromosome 3"/>
</dbReference>
<comment type="similarity">
    <text evidence="1">Belongs to the peptidase S1 family.</text>
</comment>
<dbReference type="InterPro" id="IPR009003">
    <property type="entry name" value="Peptidase_S1_PA"/>
</dbReference>
<dbReference type="InterPro" id="IPR001314">
    <property type="entry name" value="Peptidase_S1A"/>
</dbReference>
<dbReference type="InterPro" id="IPR043504">
    <property type="entry name" value="Peptidase_S1_PA_chymotrypsin"/>
</dbReference>
<dbReference type="PRINTS" id="PR00722">
    <property type="entry name" value="CHYMOTRYPSIN"/>
</dbReference>
<keyword evidence="7" id="KW-1015">Disulfide bond</keyword>
<dbReference type="CDD" id="cd00190">
    <property type="entry name" value="Tryp_SPc"/>
    <property type="match status" value="1"/>
</dbReference>
<dbReference type="RefSeq" id="XP_016934850.3">
    <property type="nucleotide sequence ID" value="XM_017079361.4"/>
</dbReference>
<organism evidence="10 11">
    <name type="scientific">Drosophila suzukii</name>
    <name type="common">Spotted-wing drosophila fruit fly</name>
    <dbReference type="NCBI Taxonomy" id="28584"/>
    <lineage>
        <taxon>Eukaryota</taxon>
        <taxon>Metazoa</taxon>
        <taxon>Ecdysozoa</taxon>
        <taxon>Arthropoda</taxon>
        <taxon>Hexapoda</taxon>
        <taxon>Insecta</taxon>
        <taxon>Pterygota</taxon>
        <taxon>Neoptera</taxon>
        <taxon>Endopterygota</taxon>
        <taxon>Diptera</taxon>
        <taxon>Brachycera</taxon>
        <taxon>Muscomorpha</taxon>
        <taxon>Ephydroidea</taxon>
        <taxon>Drosophilidae</taxon>
        <taxon>Drosophila</taxon>
        <taxon>Sophophora</taxon>
    </lineage>
</organism>
<proteinExistence type="inferred from homology"/>
<evidence type="ECO:0000256" key="8">
    <source>
        <dbReference type="SAM" id="SignalP"/>
    </source>
</evidence>
<evidence type="ECO:0000256" key="5">
    <source>
        <dbReference type="ARBA" id="ARBA00022825"/>
    </source>
</evidence>
<protein>
    <submittedName>
        <fullName evidence="11">Serine protease 1</fullName>
    </submittedName>
</protein>
<keyword evidence="5" id="KW-0720">Serine protease</keyword>
<evidence type="ECO:0000259" key="9">
    <source>
        <dbReference type="PROSITE" id="PS50240"/>
    </source>
</evidence>
<feature type="chain" id="PRO_5047514510" evidence="8">
    <location>
        <begin position="19"/>
        <end position="255"/>
    </location>
</feature>
<dbReference type="SUPFAM" id="SSF50494">
    <property type="entry name" value="Trypsin-like serine proteases"/>
    <property type="match status" value="1"/>
</dbReference>
<dbReference type="PANTHER" id="PTHR24276">
    <property type="entry name" value="POLYSERASE-RELATED"/>
    <property type="match status" value="1"/>
</dbReference>
<dbReference type="Gene3D" id="2.40.10.10">
    <property type="entry name" value="Trypsin-like serine proteases"/>
    <property type="match status" value="2"/>
</dbReference>
<evidence type="ECO:0000256" key="4">
    <source>
        <dbReference type="ARBA" id="ARBA00022801"/>
    </source>
</evidence>
<dbReference type="GeneID" id="108013478"/>
<dbReference type="GO" id="GO:0006508">
    <property type="term" value="P:proteolysis"/>
    <property type="evidence" value="ECO:0007669"/>
    <property type="project" value="UniProtKB-KW"/>
</dbReference>
<gene>
    <name evidence="11" type="primary">LOC108013478</name>
</gene>
<dbReference type="InterPro" id="IPR001254">
    <property type="entry name" value="Trypsin_dom"/>
</dbReference>
<name>A0AB39ZJD0_DROSZ</name>
<dbReference type="Pfam" id="PF00089">
    <property type="entry name" value="Trypsin"/>
    <property type="match status" value="1"/>
</dbReference>
<evidence type="ECO:0000313" key="10">
    <source>
        <dbReference type="Proteomes" id="UP001652628"/>
    </source>
</evidence>
<reference evidence="11" key="1">
    <citation type="submission" date="2025-08" db="UniProtKB">
        <authorList>
            <consortium name="RefSeq"/>
        </authorList>
    </citation>
    <scope>IDENTIFICATION</scope>
</reference>
<dbReference type="PANTHER" id="PTHR24276:SF96">
    <property type="entry name" value="PEPTIDASE S1 DOMAIN-CONTAINING PROTEIN"/>
    <property type="match status" value="1"/>
</dbReference>
<evidence type="ECO:0000256" key="6">
    <source>
        <dbReference type="ARBA" id="ARBA00023145"/>
    </source>
</evidence>
<keyword evidence="2 11" id="KW-0645">Protease</keyword>
<dbReference type="GO" id="GO:0004252">
    <property type="term" value="F:serine-type endopeptidase activity"/>
    <property type="evidence" value="ECO:0007669"/>
    <property type="project" value="InterPro"/>
</dbReference>